<dbReference type="SUPFAM" id="SSF56204">
    <property type="entry name" value="Hect, E3 ligase catalytic domain"/>
    <property type="match status" value="1"/>
</dbReference>
<dbReference type="InterPro" id="IPR045322">
    <property type="entry name" value="HECTD1/TRIP12-like"/>
</dbReference>
<evidence type="ECO:0000313" key="6">
    <source>
        <dbReference type="EMBL" id="CAF3961882.1"/>
    </source>
</evidence>
<name>A0A819PC72_9BILA</name>
<dbReference type="GO" id="GO:0000209">
    <property type="term" value="P:protein polyubiquitination"/>
    <property type="evidence" value="ECO:0007669"/>
    <property type="project" value="TreeGrafter"/>
</dbReference>
<comment type="catalytic activity">
    <reaction evidence="4">
        <text>S-ubiquitinyl-[E2 ubiquitin-conjugating enzyme]-L-cysteine + [acceptor protein]-L-lysine = [E2 ubiquitin-conjugating enzyme]-L-cysteine + N(6)-ubiquitinyl-[acceptor protein]-L-lysine.</text>
        <dbReference type="EC" id="2.3.2.26"/>
    </reaction>
</comment>
<organism evidence="7 8">
    <name type="scientific">Rotaria sordida</name>
    <dbReference type="NCBI Taxonomy" id="392033"/>
    <lineage>
        <taxon>Eukaryota</taxon>
        <taxon>Metazoa</taxon>
        <taxon>Spiralia</taxon>
        <taxon>Gnathifera</taxon>
        <taxon>Rotifera</taxon>
        <taxon>Eurotatoria</taxon>
        <taxon>Bdelloidea</taxon>
        <taxon>Philodinida</taxon>
        <taxon>Philodinidae</taxon>
        <taxon>Rotaria</taxon>
    </lineage>
</organism>
<dbReference type="PANTHER" id="PTHR45670">
    <property type="entry name" value="E3 UBIQUITIN-PROTEIN LIGASE TRIP12"/>
    <property type="match status" value="1"/>
</dbReference>
<gene>
    <name evidence="6" type="ORF">FNK824_LOCUS23825</name>
    <name evidence="7" type="ORF">OTI717_LOCUS29643</name>
</gene>
<dbReference type="Gene3D" id="3.30.2410.10">
    <property type="entry name" value="Hect, E3 ligase catalytic domain"/>
    <property type="match status" value="1"/>
</dbReference>
<accession>A0A819PC72</accession>
<protein>
    <recommendedName>
        <fullName evidence="4">E3 ubiquitin-protein ligase</fullName>
        <ecNumber evidence="4">2.3.2.26</ecNumber>
    </recommendedName>
</protein>
<evidence type="ECO:0000256" key="4">
    <source>
        <dbReference type="RuleBase" id="RU369009"/>
    </source>
</evidence>
<evidence type="ECO:0000313" key="7">
    <source>
        <dbReference type="EMBL" id="CAF4012692.1"/>
    </source>
</evidence>
<reference evidence="7" key="1">
    <citation type="submission" date="2021-02" db="EMBL/GenBank/DDBJ databases">
        <authorList>
            <person name="Nowell W R."/>
        </authorList>
    </citation>
    <scope>NUCLEOTIDE SEQUENCE</scope>
</reference>
<dbReference type="AlphaFoldDB" id="A0A819PC72"/>
<dbReference type="Proteomes" id="UP000663874">
    <property type="component" value="Unassembled WGS sequence"/>
</dbReference>
<dbReference type="InterPro" id="IPR000569">
    <property type="entry name" value="HECT_dom"/>
</dbReference>
<dbReference type="PROSITE" id="PS50237">
    <property type="entry name" value="HECT"/>
    <property type="match status" value="1"/>
</dbReference>
<dbReference type="GO" id="GO:0016607">
    <property type="term" value="C:nuclear speck"/>
    <property type="evidence" value="ECO:0007669"/>
    <property type="project" value="TreeGrafter"/>
</dbReference>
<comment type="function">
    <text evidence="4">E3 ubiquitin-protein ligase which accepts ubiquitin from an E2 ubiquitin-conjugating enzyme in the form of a thioester and then directly transfers the ubiquitin to targeted substrates.</text>
</comment>
<dbReference type="UniPathway" id="UPA00143"/>
<dbReference type="Proteomes" id="UP000663823">
    <property type="component" value="Unassembled WGS sequence"/>
</dbReference>
<keyword evidence="1 4" id="KW-0808">Transferase</keyword>
<dbReference type="EMBL" id="CAJOBE010005134">
    <property type="protein sequence ID" value="CAF3961882.1"/>
    <property type="molecule type" value="Genomic_DNA"/>
</dbReference>
<dbReference type="InterPro" id="IPR035983">
    <property type="entry name" value="Hect_E3_ubiquitin_ligase"/>
</dbReference>
<evidence type="ECO:0000256" key="2">
    <source>
        <dbReference type="ARBA" id="ARBA00022786"/>
    </source>
</evidence>
<dbReference type="GO" id="GO:0043161">
    <property type="term" value="P:proteasome-mediated ubiquitin-dependent protein catabolic process"/>
    <property type="evidence" value="ECO:0007669"/>
    <property type="project" value="TreeGrafter"/>
</dbReference>
<comment type="pathway">
    <text evidence="4">Protein modification; protein ubiquitination.</text>
</comment>
<evidence type="ECO:0000256" key="1">
    <source>
        <dbReference type="ARBA" id="ARBA00022679"/>
    </source>
</evidence>
<feature type="active site" description="Glycyl thioester intermediate" evidence="3">
    <location>
        <position position="33"/>
    </location>
</feature>
<comment type="similarity">
    <text evidence="4">Belongs to the UPL family. K-HECT subfamily.</text>
</comment>
<dbReference type="GO" id="GO:0061630">
    <property type="term" value="F:ubiquitin protein ligase activity"/>
    <property type="evidence" value="ECO:0007669"/>
    <property type="project" value="UniProtKB-UniRule"/>
</dbReference>
<evidence type="ECO:0000259" key="5">
    <source>
        <dbReference type="PROSITE" id="PS50237"/>
    </source>
</evidence>
<dbReference type="Pfam" id="PF00632">
    <property type="entry name" value="HECT"/>
    <property type="match status" value="1"/>
</dbReference>
<proteinExistence type="inferred from homology"/>
<evidence type="ECO:0000256" key="3">
    <source>
        <dbReference type="PROSITE-ProRule" id="PRU00104"/>
    </source>
</evidence>
<feature type="non-terminal residue" evidence="7">
    <location>
        <position position="1"/>
    </location>
</feature>
<keyword evidence="2 3" id="KW-0833">Ubl conjugation pathway</keyword>
<feature type="domain" description="HECT" evidence="5">
    <location>
        <begin position="1"/>
        <end position="66"/>
    </location>
</feature>
<dbReference type="PANTHER" id="PTHR45670:SF1">
    <property type="entry name" value="E3 UBIQUITIN-PROTEIN LIGASE HECTD1"/>
    <property type="match status" value="1"/>
</dbReference>
<dbReference type="EMBL" id="CAJOAX010007572">
    <property type="protein sequence ID" value="CAF4012692.1"/>
    <property type="molecule type" value="Genomic_DNA"/>
</dbReference>
<evidence type="ECO:0000313" key="8">
    <source>
        <dbReference type="Proteomes" id="UP000663823"/>
    </source>
</evidence>
<comment type="caution">
    <text evidence="7">The sequence shown here is derived from an EMBL/GenBank/DDBJ whole genome shotgun (WGS) entry which is preliminary data.</text>
</comment>
<dbReference type="EC" id="2.3.2.26" evidence="4"/>
<sequence>FRMLHPPLTIVRKTAENNSDNNPDLFLPSVMTCVNYLKLPDYSSKEIMKAKLTTAIRDGQYAFLLS</sequence>